<dbReference type="Pfam" id="PF00465">
    <property type="entry name" value="Fe-ADH"/>
    <property type="match status" value="1"/>
</dbReference>
<proteinExistence type="predicted"/>
<evidence type="ECO:0000313" key="4">
    <source>
        <dbReference type="EMBL" id="EEG48742.1"/>
    </source>
</evidence>
<dbReference type="PANTHER" id="PTHR11496:SF104">
    <property type="entry name" value="3-DEOXY-ALPHA-D-MANNO-OCTULOSONATE 8-OXIDASE"/>
    <property type="match status" value="1"/>
</dbReference>
<dbReference type="InterPro" id="IPR056798">
    <property type="entry name" value="ADH_Fe_C"/>
</dbReference>
<dbReference type="SUPFAM" id="SSF56796">
    <property type="entry name" value="Dehydroquinate synthase-like"/>
    <property type="match status" value="1"/>
</dbReference>
<dbReference type="eggNOG" id="COG1454">
    <property type="taxonomic scope" value="Bacteria"/>
</dbReference>
<evidence type="ECO:0000259" key="3">
    <source>
        <dbReference type="Pfam" id="PF25137"/>
    </source>
</evidence>
<evidence type="ECO:0000259" key="2">
    <source>
        <dbReference type="Pfam" id="PF00465"/>
    </source>
</evidence>
<dbReference type="RefSeq" id="WP_005949622.1">
    <property type="nucleotide sequence ID" value="NZ_CP136423.1"/>
</dbReference>
<protein>
    <submittedName>
        <fullName evidence="4">Uncharacterized protein</fullName>
    </submittedName>
</protein>
<dbReference type="PANTHER" id="PTHR11496">
    <property type="entry name" value="ALCOHOL DEHYDROGENASE"/>
    <property type="match status" value="1"/>
</dbReference>
<dbReference type="GeneID" id="86820768"/>
<sequence>MNQFNFTMPTKFYVGFGQVNVLREIAGEYGKKALLCADSTMGELGFLEKVKNLLKEAGVEVEVIDDVQPNPKDVDIDRQVAYFLEKGCDFTVGLGGGSSMDTAKAVAFLAAQNDGSVRDYVAGGVKSALEEVKQPYPVICITTTAGTGSEATKWFVVTDTVNHDKPGVGHDLLMPSVSIVDPEFMMSLPANVTRSCGIDVLFHAMEAYVAKCANAFTDMAALEALRLVMKYLGRAIENGKEDREAREGMAWANTLGGIVIGEGNSGTVAIHALGHSIGGQTNAPHGLTMCPLAVPYIERTWRADMEKYANLTRVFGYGEDTMSTEELAALCPEAMRGVLKKFGCDLTMKDLGVTEEMIGPMTDSVFHTMGGVLNNSLVEFTREDVIALYKDAM</sequence>
<dbReference type="CDD" id="cd08185">
    <property type="entry name" value="Fe-ADH-like"/>
    <property type="match status" value="1"/>
</dbReference>
<organism evidence="4 5">
    <name type="scientific">Blautia hydrogenotrophica (strain DSM 10507 / JCM 14656 / S5a33)</name>
    <name type="common">Ruminococcus hydrogenotrophicus</name>
    <dbReference type="NCBI Taxonomy" id="476272"/>
    <lineage>
        <taxon>Bacteria</taxon>
        <taxon>Bacillati</taxon>
        <taxon>Bacillota</taxon>
        <taxon>Clostridia</taxon>
        <taxon>Lachnospirales</taxon>
        <taxon>Lachnospiraceae</taxon>
        <taxon>Blautia</taxon>
    </lineage>
</organism>
<reference evidence="4 5" key="1">
    <citation type="submission" date="2009-01" db="EMBL/GenBank/DDBJ databases">
        <authorList>
            <person name="Fulton L."/>
            <person name="Clifton S."/>
            <person name="Fulton B."/>
            <person name="Xu J."/>
            <person name="Minx P."/>
            <person name="Pepin K.H."/>
            <person name="Johnson M."/>
            <person name="Bhonagiri V."/>
            <person name="Nash W.E."/>
            <person name="Mardis E.R."/>
            <person name="Wilson R.K."/>
        </authorList>
    </citation>
    <scope>NUCLEOTIDE SEQUENCE [LARGE SCALE GENOMIC DNA]</scope>
    <source>
        <strain evidence="5">DSM 10507 / JCM 14656 / S5a33</strain>
    </source>
</reference>
<dbReference type="AlphaFoldDB" id="C0CNA0"/>
<gene>
    <name evidence="4" type="ORF">RUMHYD_02338</name>
</gene>
<dbReference type="InterPro" id="IPR039697">
    <property type="entry name" value="Alcohol_dehydrogenase_Fe"/>
</dbReference>
<dbReference type="Proteomes" id="UP000003100">
    <property type="component" value="Unassembled WGS sequence"/>
</dbReference>
<reference evidence="4 5" key="2">
    <citation type="submission" date="2009-02" db="EMBL/GenBank/DDBJ databases">
        <title>Draft genome sequence of Blautia hydrogenotrophica DSM 10507 (Ruminococcus hydrogenotrophicus DSM 10507).</title>
        <authorList>
            <person name="Sudarsanam P."/>
            <person name="Ley R."/>
            <person name="Guruge J."/>
            <person name="Turnbaugh P.J."/>
            <person name="Mahowald M."/>
            <person name="Liep D."/>
            <person name="Gordon J."/>
        </authorList>
    </citation>
    <scope>NUCLEOTIDE SEQUENCE [LARGE SCALE GENOMIC DNA]</scope>
    <source>
        <strain evidence="5">DSM 10507 / JCM 14656 / S5a33</strain>
    </source>
</reference>
<dbReference type="InterPro" id="IPR001670">
    <property type="entry name" value="ADH_Fe/GldA"/>
</dbReference>
<evidence type="ECO:0000313" key="5">
    <source>
        <dbReference type="Proteomes" id="UP000003100"/>
    </source>
</evidence>
<keyword evidence="1" id="KW-0560">Oxidoreductase</keyword>
<comment type="caution">
    <text evidence="4">The sequence shown here is derived from an EMBL/GenBank/DDBJ whole genome shotgun (WGS) entry which is preliminary data.</text>
</comment>
<dbReference type="Pfam" id="PF25137">
    <property type="entry name" value="ADH_Fe_C"/>
    <property type="match status" value="1"/>
</dbReference>
<dbReference type="HOGENOM" id="CLU_007207_0_4_9"/>
<dbReference type="GO" id="GO:0046872">
    <property type="term" value="F:metal ion binding"/>
    <property type="evidence" value="ECO:0007669"/>
    <property type="project" value="InterPro"/>
</dbReference>
<feature type="domain" description="Alcohol dehydrogenase iron-type/glycerol dehydrogenase GldA" evidence="2">
    <location>
        <begin position="9"/>
        <end position="182"/>
    </location>
</feature>
<accession>C0CNA0</accession>
<dbReference type="PATRIC" id="fig|476272.21.peg.1773"/>
<name>C0CNA0_BLAHS</name>
<dbReference type="FunFam" id="3.40.50.1970:FF:000003">
    <property type="entry name" value="Alcohol dehydrogenase, iron-containing"/>
    <property type="match status" value="1"/>
</dbReference>
<dbReference type="Gene3D" id="1.20.1090.10">
    <property type="entry name" value="Dehydroquinate synthase-like - alpha domain"/>
    <property type="match status" value="1"/>
</dbReference>
<dbReference type="EMBL" id="ACBZ01000125">
    <property type="protein sequence ID" value="EEG48742.1"/>
    <property type="molecule type" value="Genomic_DNA"/>
</dbReference>
<feature type="domain" description="Fe-containing alcohol dehydrogenase-like C-terminal" evidence="3">
    <location>
        <begin position="196"/>
        <end position="393"/>
    </location>
</feature>
<dbReference type="GO" id="GO:0004022">
    <property type="term" value="F:alcohol dehydrogenase (NAD+) activity"/>
    <property type="evidence" value="ECO:0007669"/>
    <property type="project" value="TreeGrafter"/>
</dbReference>
<dbReference type="Gene3D" id="3.40.50.1970">
    <property type="match status" value="1"/>
</dbReference>
<evidence type="ECO:0000256" key="1">
    <source>
        <dbReference type="ARBA" id="ARBA00023002"/>
    </source>
</evidence>
<keyword evidence="5" id="KW-1185">Reference proteome</keyword>